<dbReference type="Pfam" id="PF13692">
    <property type="entry name" value="Glyco_trans_1_4"/>
    <property type="match status" value="1"/>
</dbReference>
<proteinExistence type="predicted"/>
<protein>
    <recommendedName>
        <fullName evidence="3">Glycosyl transferases group 1</fullName>
    </recommendedName>
</protein>
<dbReference type="Gene3D" id="3.40.50.2000">
    <property type="entry name" value="Glycogen Phosphorylase B"/>
    <property type="match status" value="2"/>
</dbReference>
<name>A0ABP8NBR2_9BACT</name>
<evidence type="ECO:0000313" key="1">
    <source>
        <dbReference type="EMBL" id="GAA4463269.1"/>
    </source>
</evidence>
<gene>
    <name evidence="1" type="ORF">GCM10023156_48230</name>
</gene>
<reference evidence="2" key="1">
    <citation type="journal article" date="2019" name="Int. J. Syst. Evol. Microbiol.">
        <title>The Global Catalogue of Microorganisms (GCM) 10K type strain sequencing project: providing services to taxonomists for standard genome sequencing and annotation.</title>
        <authorList>
            <consortium name="The Broad Institute Genomics Platform"/>
            <consortium name="The Broad Institute Genome Sequencing Center for Infectious Disease"/>
            <person name="Wu L."/>
            <person name="Ma J."/>
        </authorList>
    </citation>
    <scope>NUCLEOTIDE SEQUENCE [LARGE SCALE GENOMIC DNA]</scope>
    <source>
        <strain evidence="2">JCM 17759</strain>
    </source>
</reference>
<dbReference type="Proteomes" id="UP001500840">
    <property type="component" value="Unassembled WGS sequence"/>
</dbReference>
<dbReference type="SUPFAM" id="SSF53756">
    <property type="entry name" value="UDP-Glycosyltransferase/glycogen phosphorylase"/>
    <property type="match status" value="1"/>
</dbReference>
<sequence>MKTILFVTDQPFWRRENGAHQRSWSLVQCLRRNGFQLTVFYLVEMTHSDEAICRQFELPIVKFNPQGTRLRDRFSRSLRRAFATFSNPDPSVENQDPAARNLATLETYRWPMAPTQFKSLVKSLRPDFVLCNYVIWANLLDDFPVGRRRFQALVDTHDLLHVRQQQFATYDEAHWITISKEEESAAMAKFDLIIAAQTKEAETIRAMAPHSDVVIVGHQTELSANAPQIDSHQQVESMLPRIGFIGSDNAANVDGIAWFLQHCWPEIHHRTGAELVIAGSVHQGLRRQRFADHPGVRLRGFLPNLEDFYAQIDFAINPVRFGSGIKIKSIESLSFGKPLVTHSHNTHGLSAATINSMIVADDANGFTEAVLRLIHGHDLRGEMTERVRQVRESELSEDSVYADLLAWLRR</sequence>
<dbReference type="EMBL" id="BAABGA010000064">
    <property type="protein sequence ID" value="GAA4463269.1"/>
    <property type="molecule type" value="Genomic_DNA"/>
</dbReference>
<comment type="caution">
    <text evidence="1">The sequence shown here is derived from an EMBL/GenBank/DDBJ whole genome shotgun (WGS) entry which is preliminary data.</text>
</comment>
<dbReference type="RefSeq" id="WP_345326215.1">
    <property type="nucleotide sequence ID" value="NZ_BAABGA010000064.1"/>
</dbReference>
<evidence type="ECO:0008006" key="3">
    <source>
        <dbReference type="Google" id="ProtNLM"/>
    </source>
</evidence>
<organism evidence="1 2">
    <name type="scientific">Novipirellula rosea</name>
    <dbReference type="NCBI Taxonomy" id="1031540"/>
    <lineage>
        <taxon>Bacteria</taxon>
        <taxon>Pseudomonadati</taxon>
        <taxon>Planctomycetota</taxon>
        <taxon>Planctomycetia</taxon>
        <taxon>Pirellulales</taxon>
        <taxon>Pirellulaceae</taxon>
        <taxon>Novipirellula</taxon>
    </lineage>
</organism>
<evidence type="ECO:0000313" key="2">
    <source>
        <dbReference type="Proteomes" id="UP001500840"/>
    </source>
</evidence>
<accession>A0ABP8NBR2</accession>
<keyword evidence="2" id="KW-1185">Reference proteome</keyword>